<feature type="transmembrane region" description="Helical" evidence="1">
    <location>
        <begin position="20"/>
        <end position="40"/>
    </location>
</feature>
<dbReference type="SUPFAM" id="SSF55073">
    <property type="entry name" value="Nucleotide cyclase"/>
    <property type="match status" value="1"/>
</dbReference>
<dbReference type="Pfam" id="PF00990">
    <property type="entry name" value="GGDEF"/>
    <property type="match status" value="1"/>
</dbReference>
<keyword evidence="6" id="KW-1185">Reference proteome</keyword>
<evidence type="ECO:0000259" key="2">
    <source>
        <dbReference type="PROSITE" id="PS50883"/>
    </source>
</evidence>
<dbReference type="Pfam" id="PF00672">
    <property type="entry name" value="HAMP"/>
    <property type="match status" value="1"/>
</dbReference>
<evidence type="ECO:0000259" key="3">
    <source>
        <dbReference type="PROSITE" id="PS50885"/>
    </source>
</evidence>
<evidence type="ECO:0000256" key="1">
    <source>
        <dbReference type="SAM" id="Phobius"/>
    </source>
</evidence>
<dbReference type="Gene3D" id="6.10.340.10">
    <property type="match status" value="1"/>
</dbReference>
<dbReference type="KEGG" id="smas:HUE87_01245"/>
<dbReference type="SUPFAM" id="SSF141868">
    <property type="entry name" value="EAL domain-like"/>
    <property type="match status" value="1"/>
</dbReference>
<dbReference type="SMART" id="SM00052">
    <property type="entry name" value="EAL"/>
    <property type="match status" value="1"/>
</dbReference>
<dbReference type="EMBL" id="CP054493">
    <property type="protein sequence ID" value="QOY54903.1"/>
    <property type="molecule type" value="Genomic_DNA"/>
</dbReference>
<sequence>MFKSLLLFYNKLSIAKKLQFLGYSSALIASTVVLSLLFIFQYTSERHLTVEQSKVFAKILADNIAPSVIKDDVIAISNTLASIEYNDKINQAFALNKSWKMLGAFHKGNNFVQQHKIIPIIIENQNLWKDGFFYSVVPIIAGNIKLGHLVIVSSLDEFYVRIVKHYAVIIFIIIIALLSTSRFRVILQQSILQPIARLDEVTTQIIKTKNLNHDIPAFNNDEIGDLAKNFKHMISELNNYNNEINAQKDTLSYQANYDSLTKLPNRTLFYDRLNQSIYKASRNSEKFAIFFIDLDQFKEVNDTYGHEYGDKLLIKVANLLQNIMRKDDTLARLGGDEFIIIMNDIQKFHSASVLAQKILDIFGTRIEVEKEELFITCSIGISMYPQDSTDPNELLRHADIAMYRSKSDGRNAYNFYVEDMTTEVLHRVDMQVRIRRALEEKEFIVYYQPQYDMRTDVLIGMEALVRWQDKERGLVFPGDFIDLADEFGMVVGINRQVMNMAMIQAKEWHDQNLDFGRISINISIEQIENEDFVSFIQSMLLKTGCSPDWICLELTEGQLMSNADTAISVLTQISDFGIKIAIDDFGTGYSSLAYLKHLPIDKIKIDRSFIIDITTNNDDAAIVDAIIAVSKSLKLGIIAEGVETVEQKEFLVSRGCYDVQGYLYGRPVAADEIRTKLISLS</sequence>
<keyword evidence="1" id="KW-0812">Transmembrane</keyword>
<dbReference type="InterPro" id="IPR052155">
    <property type="entry name" value="Biofilm_reg_signaling"/>
</dbReference>
<dbReference type="SMART" id="SM00304">
    <property type="entry name" value="HAMP"/>
    <property type="match status" value="1"/>
</dbReference>
<dbReference type="CDD" id="cd01948">
    <property type="entry name" value="EAL"/>
    <property type="match status" value="1"/>
</dbReference>
<dbReference type="GO" id="GO:0003824">
    <property type="term" value="F:catalytic activity"/>
    <property type="evidence" value="ECO:0007669"/>
    <property type="project" value="UniProtKB-ARBA"/>
</dbReference>
<feature type="domain" description="EAL" evidence="2">
    <location>
        <begin position="427"/>
        <end position="681"/>
    </location>
</feature>
<feature type="transmembrane region" description="Helical" evidence="1">
    <location>
        <begin position="158"/>
        <end position="178"/>
    </location>
</feature>
<dbReference type="InterPro" id="IPR000160">
    <property type="entry name" value="GGDEF_dom"/>
</dbReference>
<dbReference type="RefSeq" id="WP_194366946.1">
    <property type="nucleotide sequence ID" value="NZ_CP054493.1"/>
</dbReference>
<dbReference type="GO" id="GO:0007165">
    <property type="term" value="P:signal transduction"/>
    <property type="evidence" value="ECO:0007669"/>
    <property type="project" value="InterPro"/>
</dbReference>
<dbReference type="SUPFAM" id="SSF158472">
    <property type="entry name" value="HAMP domain-like"/>
    <property type="match status" value="1"/>
</dbReference>
<dbReference type="InterPro" id="IPR001633">
    <property type="entry name" value="EAL_dom"/>
</dbReference>
<evidence type="ECO:0000259" key="4">
    <source>
        <dbReference type="PROSITE" id="PS50887"/>
    </source>
</evidence>
<dbReference type="Gene3D" id="3.20.20.450">
    <property type="entry name" value="EAL domain"/>
    <property type="match status" value="1"/>
</dbReference>
<protein>
    <submittedName>
        <fullName evidence="5">EAL domain-containing protein</fullName>
    </submittedName>
</protein>
<dbReference type="PANTHER" id="PTHR44757">
    <property type="entry name" value="DIGUANYLATE CYCLASE DGCP"/>
    <property type="match status" value="1"/>
</dbReference>
<feature type="domain" description="HAMP" evidence="3">
    <location>
        <begin position="189"/>
        <end position="242"/>
    </location>
</feature>
<dbReference type="GO" id="GO:0016020">
    <property type="term" value="C:membrane"/>
    <property type="evidence" value="ECO:0007669"/>
    <property type="project" value="InterPro"/>
</dbReference>
<dbReference type="PROSITE" id="PS50883">
    <property type="entry name" value="EAL"/>
    <property type="match status" value="1"/>
</dbReference>
<dbReference type="InterPro" id="IPR003660">
    <property type="entry name" value="HAMP_dom"/>
</dbReference>
<dbReference type="CDD" id="cd06225">
    <property type="entry name" value="HAMP"/>
    <property type="match status" value="1"/>
</dbReference>
<proteinExistence type="predicted"/>
<dbReference type="AlphaFoldDB" id="A0A7S7M1Q5"/>
<dbReference type="Pfam" id="PF00563">
    <property type="entry name" value="EAL"/>
    <property type="match status" value="1"/>
</dbReference>
<dbReference type="NCBIfam" id="TIGR00254">
    <property type="entry name" value="GGDEF"/>
    <property type="match status" value="1"/>
</dbReference>
<accession>A0A7S7M1Q5</accession>
<dbReference type="Proteomes" id="UP000593836">
    <property type="component" value="Chromosome"/>
</dbReference>
<evidence type="ECO:0000313" key="5">
    <source>
        <dbReference type="EMBL" id="QOY54903.1"/>
    </source>
</evidence>
<dbReference type="PROSITE" id="PS50885">
    <property type="entry name" value="HAMP"/>
    <property type="match status" value="1"/>
</dbReference>
<organism evidence="5 6">
    <name type="scientific">Candidatus Sulfurimonas marisnigri</name>
    <dbReference type="NCBI Taxonomy" id="2740405"/>
    <lineage>
        <taxon>Bacteria</taxon>
        <taxon>Pseudomonadati</taxon>
        <taxon>Campylobacterota</taxon>
        <taxon>Epsilonproteobacteria</taxon>
        <taxon>Campylobacterales</taxon>
        <taxon>Sulfurimonadaceae</taxon>
        <taxon>Sulfurimonas</taxon>
    </lineage>
</organism>
<dbReference type="InterPro" id="IPR043128">
    <property type="entry name" value="Rev_trsase/Diguanyl_cyclase"/>
</dbReference>
<dbReference type="InterPro" id="IPR035919">
    <property type="entry name" value="EAL_sf"/>
</dbReference>
<dbReference type="PANTHER" id="PTHR44757:SF2">
    <property type="entry name" value="BIOFILM ARCHITECTURE MAINTENANCE PROTEIN MBAA"/>
    <property type="match status" value="1"/>
</dbReference>
<dbReference type="FunFam" id="3.30.70.270:FF:000001">
    <property type="entry name" value="Diguanylate cyclase domain protein"/>
    <property type="match status" value="1"/>
</dbReference>
<dbReference type="SMART" id="SM00267">
    <property type="entry name" value="GGDEF"/>
    <property type="match status" value="1"/>
</dbReference>
<reference evidence="5 6" key="1">
    <citation type="submission" date="2020-05" db="EMBL/GenBank/DDBJ databases">
        <title>Sulfurimonas marisnigri, sp. nov., and Sulfurimonas baltica, sp. nov., manganese oxide reducing chemolithoautotrophs of the class Epsilonproteobacteria isolated from the pelagic redoxclines of the Black and Baltic Seas and emended description of the genus Sulfurimonas.</title>
        <authorList>
            <person name="Henkel J.V."/>
            <person name="Laudan C."/>
            <person name="Werner J."/>
            <person name="Neu T."/>
            <person name="Plewe S."/>
            <person name="Sproer C."/>
            <person name="Bunk B."/>
            <person name="Schulz-Vogt H.N."/>
        </authorList>
    </citation>
    <scope>NUCLEOTIDE SEQUENCE [LARGE SCALE GENOMIC DNA]</scope>
    <source>
        <strain evidence="5 6">SoZ1</strain>
    </source>
</reference>
<dbReference type="CDD" id="cd01949">
    <property type="entry name" value="GGDEF"/>
    <property type="match status" value="1"/>
</dbReference>
<keyword evidence="1" id="KW-0472">Membrane</keyword>
<gene>
    <name evidence="5" type="ORF">HUE87_01245</name>
</gene>
<dbReference type="InterPro" id="IPR029787">
    <property type="entry name" value="Nucleotide_cyclase"/>
</dbReference>
<feature type="domain" description="GGDEF" evidence="4">
    <location>
        <begin position="285"/>
        <end position="418"/>
    </location>
</feature>
<name>A0A7S7M1Q5_9BACT</name>
<dbReference type="PROSITE" id="PS50887">
    <property type="entry name" value="GGDEF"/>
    <property type="match status" value="1"/>
</dbReference>
<feature type="transmembrane region" description="Helical" evidence="1">
    <location>
        <begin position="132"/>
        <end position="152"/>
    </location>
</feature>
<dbReference type="Gene3D" id="3.30.70.270">
    <property type="match status" value="1"/>
</dbReference>
<evidence type="ECO:0000313" key="6">
    <source>
        <dbReference type="Proteomes" id="UP000593836"/>
    </source>
</evidence>
<keyword evidence="1" id="KW-1133">Transmembrane helix</keyword>